<dbReference type="InterPro" id="IPR013154">
    <property type="entry name" value="ADH-like_N"/>
</dbReference>
<evidence type="ECO:0000256" key="6">
    <source>
        <dbReference type="RuleBase" id="RU364000"/>
    </source>
</evidence>
<protein>
    <recommendedName>
        <fullName evidence="6">Zinc-type alcohol dehydrogenase-like protein</fullName>
    </recommendedName>
</protein>
<sequence length="343" mass="37351">MTKETMKAVGLYKYLPIENPESLIDVEVDKPSPTGRDLLVRVQAVSVNPVDYKVRSPKNREESVPKVLGWDVAGVVEQVGPESTLFRPGDEVYYAGSIIRPGGNSEFHLVDERIVGVKPSTLDFAQAAALPLTSITAWESLYDRLGVSLNKADNAGKTLLIIGAAGGVGSIAIQLAKNSGLTVIGTASRPESVSWAKALGADHIINHFEAFVPQLKAAGFDQVDYVLCLNSTGKHWANMAEAIAPQGKICSIVETEELLNLTLLKNKSVTFAWELMFTRSTYQTPDMIEQHKLLNEVARLVDAGVIRTTTNETLRPINAENLRKAHAMLETERTVGKVVLEGF</sequence>
<keyword evidence="6" id="KW-0560">Oxidoreductase</keyword>
<dbReference type="InterPro" id="IPR036291">
    <property type="entry name" value="NAD(P)-bd_dom_sf"/>
</dbReference>
<feature type="domain" description="Enoyl reductase (ER)" evidence="7">
    <location>
        <begin position="18"/>
        <end position="340"/>
    </location>
</feature>
<dbReference type="InterPro" id="IPR002364">
    <property type="entry name" value="Quin_OxRdtase/zeta-crystal_CS"/>
</dbReference>
<dbReference type="SMART" id="SM00829">
    <property type="entry name" value="PKS_ER"/>
    <property type="match status" value="1"/>
</dbReference>
<evidence type="ECO:0000256" key="5">
    <source>
        <dbReference type="ARBA" id="ARBA00022884"/>
    </source>
</evidence>
<keyword evidence="9" id="KW-1185">Reference proteome</keyword>
<dbReference type="Pfam" id="PF13602">
    <property type="entry name" value="ADH_zinc_N_2"/>
    <property type="match status" value="1"/>
</dbReference>
<dbReference type="Pfam" id="PF08240">
    <property type="entry name" value="ADH_N"/>
    <property type="match status" value="1"/>
</dbReference>
<dbReference type="RefSeq" id="WP_074109511.1">
    <property type="nucleotide sequence ID" value="NZ_LVWI01000114.1"/>
</dbReference>
<evidence type="ECO:0000256" key="2">
    <source>
        <dbReference type="ARBA" id="ARBA00011881"/>
    </source>
</evidence>
<keyword evidence="3" id="KW-0963">Cytoplasm</keyword>
<proteinExistence type="inferred from homology"/>
<dbReference type="SUPFAM" id="SSF50129">
    <property type="entry name" value="GroES-like"/>
    <property type="match status" value="1"/>
</dbReference>
<dbReference type="Gene3D" id="3.40.50.720">
    <property type="entry name" value="NAD(P)-binding Rossmann-like Domain"/>
    <property type="match status" value="1"/>
</dbReference>
<dbReference type="InterPro" id="IPR020843">
    <property type="entry name" value="ER"/>
</dbReference>
<comment type="subunit">
    <text evidence="2">Homotetramer.</text>
</comment>
<dbReference type="SUPFAM" id="SSF51735">
    <property type="entry name" value="NAD(P)-binding Rossmann-fold domains"/>
    <property type="match status" value="1"/>
</dbReference>
<keyword evidence="6" id="KW-0479">Metal-binding</keyword>
<keyword evidence="5" id="KW-0694">RNA-binding</keyword>
<reference evidence="8 9" key="1">
    <citation type="submission" date="2016-03" db="EMBL/GenBank/DDBJ databases">
        <authorList>
            <person name="Sant'Anna F.H."/>
            <person name="Ambrosini A."/>
            <person name="Souza R."/>
            <person name="Bach E."/>
            <person name="Fernandes G."/>
            <person name="Balsanelli E."/>
            <person name="Baura V.A."/>
            <person name="Souza E.M."/>
            <person name="Passaglia L."/>
        </authorList>
    </citation>
    <scope>NUCLEOTIDE SEQUENCE [LARGE SCALE GENOMIC DNA]</scope>
    <source>
        <strain evidence="8 9">P26E</strain>
    </source>
</reference>
<name>A0ABX3EDQ5_9BACL</name>
<dbReference type="CDD" id="cd08252">
    <property type="entry name" value="AL_MDR"/>
    <property type="match status" value="1"/>
</dbReference>
<dbReference type="InterPro" id="IPR014182">
    <property type="entry name" value="ADH_Zn_typ-1"/>
</dbReference>
<comment type="subcellular location">
    <subcellularLocation>
        <location evidence="1">Cytoplasm</location>
    </subcellularLocation>
</comment>
<evidence type="ECO:0000259" key="7">
    <source>
        <dbReference type="SMART" id="SM00829"/>
    </source>
</evidence>
<evidence type="ECO:0000313" key="8">
    <source>
        <dbReference type="EMBL" id="OKP76534.1"/>
    </source>
</evidence>
<dbReference type="PANTHER" id="PTHR44154:SF1">
    <property type="entry name" value="QUINONE OXIDOREDUCTASE"/>
    <property type="match status" value="1"/>
</dbReference>
<comment type="caution">
    <text evidence="8">The sequence shown here is derived from an EMBL/GenBank/DDBJ whole genome shotgun (WGS) entry which is preliminary data.</text>
</comment>
<dbReference type="Proteomes" id="UP000186058">
    <property type="component" value="Unassembled WGS sequence"/>
</dbReference>
<dbReference type="Gene3D" id="3.90.180.10">
    <property type="entry name" value="Medium-chain alcohol dehydrogenases, catalytic domain"/>
    <property type="match status" value="1"/>
</dbReference>
<keyword evidence="6" id="KW-0862">Zinc</keyword>
<comment type="similarity">
    <text evidence="6">Belongs to the zinc-containing alcohol dehydrogenase family. Quinone oxidoreductase subfamily.</text>
</comment>
<dbReference type="NCBIfam" id="TIGR02817">
    <property type="entry name" value="adh_fam_1"/>
    <property type="match status" value="1"/>
</dbReference>
<evidence type="ECO:0000256" key="3">
    <source>
        <dbReference type="ARBA" id="ARBA00022490"/>
    </source>
</evidence>
<dbReference type="PROSITE" id="PS01162">
    <property type="entry name" value="QOR_ZETA_CRYSTAL"/>
    <property type="match status" value="1"/>
</dbReference>
<keyword evidence="4" id="KW-0521">NADP</keyword>
<accession>A0ABX3EDQ5</accession>
<dbReference type="PANTHER" id="PTHR44154">
    <property type="entry name" value="QUINONE OXIDOREDUCTASE"/>
    <property type="match status" value="1"/>
</dbReference>
<dbReference type="InterPro" id="IPR051603">
    <property type="entry name" value="Zinc-ADH_QOR/CCCR"/>
</dbReference>
<evidence type="ECO:0000256" key="1">
    <source>
        <dbReference type="ARBA" id="ARBA00004496"/>
    </source>
</evidence>
<dbReference type="InterPro" id="IPR011032">
    <property type="entry name" value="GroES-like_sf"/>
</dbReference>
<organism evidence="8 9">
    <name type="scientific">Paenibacillus helianthi</name>
    <dbReference type="NCBI Taxonomy" id="1349432"/>
    <lineage>
        <taxon>Bacteria</taxon>
        <taxon>Bacillati</taxon>
        <taxon>Bacillota</taxon>
        <taxon>Bacilli</taxon>
        <taxon>Bacillales</taxon>
        <taxon>Paenibacillaceae</taxon>
        <taxon>Paenibacillus</taxon>
    </lineage>
</organism>
<dbReference type="EMBL" id="LVWI01000114">
    <property type="protein sequence ID" value="OKP76534.1"/>
    <property type="molecule type" value="Genomic_DNA"/>
</dbReference>
<evidence type="ECO:0000313" key="9">
    <source>
        <dbReference type="Proteomes" id="UP000186058"/>
    </source>
</evidence>
<gene>
    <name evidence="8" type="ORF">A3844_30150</name>
</gene>
<evidence type="ECO:0000256" key="4">
    <source>
        <dbReference type="ARBA" id="ARBA00022857"/>
    </source>
</evidence>